<evidence type="ECO:0000256" key="9">
    <source>
        <dbReference type="ARBA" id="ARBA00022840"/>
    </source>
</evidence>
<evidence type="ECO:0000256" key="11">
    <source>
        <dbReference type="ARBA" id="ARBA00023267"/>
    </source>
</evidence>
<dbReference type="GO" id="GO:0005524">
    <property type="term" value="F:ATP binding"/>
    <property type="evidence" value="ECO:0007669"/>
    <property type="project" value="UniProtKB-UniRule"/>
</dbReference>
<dbReference type="InterPro" id="IPR004549">
    <property type="entry name" value="Acetyl_CoA_COase_biotin_COase"/>
</dbReference>
<dbReference type="InterPro" id="IPR011764">
    <property type="entry name" value="Biotin_carboxylation_dom"/>
</dbReference>
<reference evidence="18 19" key="1">
    <citation type="submission" date="2018-07" db="EMBL/GenBank/DDBJ databases">
        <title>Erythrobacter nanhaiensis sp. nov., a novel member of the genus Erythrobacter isolated from the South China Sea.</title>
        <authorList>
            <person name="Chen X."/>
            <person name="Liu J."/>
        </authorList>
    </citation>
    <scope>NUCLEOTIDE SEQUENCE [LARGE SCALE GENOMIC DNA]</scope>
    <source>
        <strain evidence="18 19">S-5</strain>
    </source>
</reference>
<dbReference type="OrthoDB" id="9763189at2"/>
<keyword evidence="10" id="KW-0460">Magnesium</keyword>
<evidence type="ECO:0000313" key="18">
    <source>
        <dbReference type="EMBL" id="RDS77804.1"/>
    </source>
</evidence>
<dbReference type="SUPFAM" id="SSF51246">
    <property type="entry name" value="Rudiment single hybrid motif"/>
    <property type="match status" value="1"/>
</dbReference>
<dbReference type="Pfam" id="PF02785">
    <property type="entry name" value="Biotin_carb_C"/>
    <property type="match status" value="1"/>
</dbReference>
<dbReference type="GO" id="GO:0046872">
    <property type="term" value="F:metal ion binding"/>
    <property type="evidence" value="ECO:0007669"/>
    <property type="project" value="UniProtKB-KW"/>
</dbReference>
<dbReference type="GO" id="GO:2001295">
    <property type="term" value="P:malonyl-CoA biosynthetic process"/>
    <property type="evidence" value="ECO:0007669"/>
    <property type="project" value="UniProtKB-UniPathway"/>
</dbReference>
<evidence type="ECO:0000256" key="2">
    <source>
        <dbReference type="ARBA" id="ARBA00004956"/>
    </source>
</evidence>
<keyword evidence="15" id="KW-0276">Fatty acid metabolism</keyword>
<dbReference type="Pfam" id="PF00289">
    <property type="entry name" value="Biotin_carb_N"/>
    <property type="match status" value="1"/>
</dbReference>
<dbReference type="InterPro" id="IPR005482">
    <property type="entry name" value="Biotin_COase_C"/>
</dbReference>
<keyword evidence="19" id="KW-1185">Reference proteome</keyword>
<dbReference type="UniPathway" id="UPA00655">
    <property type="reaction ID" value="UER00711"/>
</dbReference>
<keyword evidence="9 14" id="KW-0067">ATP-binding</keyword>
<dbReference type="InterPro" id="IPR005481">
    <property type="entry name" value="BC-like_N"/>
</dbReference>
<evidence type="ECO:0000259" key="17">
    <source>
        <dbReference type="PROSITE" id="PS50979"/>
    </source>
</evidence>
<evidence type="ECO:0000256" key="12">
    <source>
        <dbReference type="ARBA" id="ARBA00033786"/>
    </source>
</evidence>
<comment type="pathway">
    <text evidence="2 15">Lipid metabolism; malonyl-CoA biosynthesis; malonyl-CoA from acetyl-CoA: step 1/1.</text>
</comment>
<dbReference type="PROSITE" id="PS00866">
    <property type="entry name" value="CPSASE_1"/>
    <property type="match status" value="1"/>
</dbReference>
<comment type="caution">
    <text evidence="18">The sequence shown here is derived from an EMBL/GenBank/DDBJ whole genome shotgun (WGS) entry which is preliminary data.</text>
</comment>
<dbReference type="InterPro" id="IPR005479">
    <property type="entry name" value="CPAse_ATP-bd"/>
</dbReference>
<dbReference type="InterPro" id="IPR051602">
    <property type="entry name" value="ACC_Biotin_Carboxylase"/>
</dbReference>
<dbReference type="FunFam" id="3.30.1490.20:FF:000018">
    <property type="entry name" value="Biotin carboxylase"/>
    <property type="match status" value="1"/>
</dbReference>
<evidence type="ECO:0000256" key="6">
    <source>
        <dbReference type="ARBA" id="ARBA00022598"/>
    </source>
</evidence>
<keyword evidence="8 14" id="KW-0547">Nucleotide-binding</keyword>
<comment type="catalytic activity">
    <reaction evidence="13 15">
        <text>N(6)-biotinyl-L-lysyl-[protein] + hydrogencarbonate + ATP = N(6)-carboxybiotinyl-L-lysyl-[protein] + ADP + phosphate + H(+)</text>
        <dbReference type="Rhea" id="RHEA:13501"/>
        <dbReference type="Rhea" id="RHEA-COMP:10505"/>
        <dbReference type="Rhea" id="RHEA-COMP:10506"/>
        <dbReference type="ChEBI" id="CHEBI:15378"/>
        <dbReference type="ChEBI" id="CHEBI:17544"/>
        <dbReference type="ChEBI" id="CHEBI:30616"/>
        <dbReference type="ChEBI" id="CHEBI:43474"/>
        <dbReference type="ChEBI" id="CHEBI:83144"/>
        <dbReference type="ChEBI" id="CHEBI:83145"/>
        <dbReference type="ChEBI" id="CHEBI:456216"/>
        <dbReference type="EC" id="6.3.4.14"/>
    </reaction>
</comment>
<keyword evidence="7" id="KW-0479">Metal-binding</keyword>
<dbReference type="InterPro" id="IPR016185">
    <property type="entry name" value="PreATP-grasp_dom_sf"/>
</dbReference>
<dbReference type="FunFam" id="3.40.50.20:FF:000010">
    <property type="entry name" value="Propionyl-CoA carboxylase subunit alpha"/>
    <property type="match status" value="1"/>
</dbReference>
<evidence type="ECO:0000256" key="14">
    <source>
        <dbReference type="PROSITE-ProRule" id="PRU00409"/>
    </source>
</evidence>
<dbReference type="GO" id="GO:0004075">
    <property type="term" value="F:biotin carboxylase activity"/>
    <property type="evidence" value="ECO:0007669"/>
    <property type="project" value="UniProtKB-EC"/>
</dbReference>
<dbReference type="SMART" id="SM00878">
    <property type="entry name" value="Biotin_carb_C"/>
    <property type="match status" value="1"/>
</dbReference>
<dbReference type="PANTHER" id="PTHR48095:SF2">
    <property type="entry name" value="BIOTIN CARBOXYLASE, CHLOROPLASTIC"/>
    <property type="match status" value="1"/>
</dbReference>
<dbReference type="RefSeq" id="WP_115492027.1">
    <property type="nucleotide sequence ID" value="NZ_JACHWW010000001.1"/>
</dbReference>
<dbReference type="InterPro" id="IPR011054">
    <property type="entry name" value="Rudment_hybrid_motif"/>
</dbReference>
<evidence type="ECO:0000256" key="13">
    <source>
        <dbReference type="ARBA" id="ARBA00048600"/>
    </source>
</evidence>
<dbReference type="PROSITE" id="PS50979">
    <property type="entry name" value="BC"/>
    <property type="match status" value="1"/>
</dbReference>
<keyword evidence="15" id="KW-0443">Lipid metabolism</keyword>
<evidence type="ECO:0000313" key="19">
    <source>
        <dbReference type="Proteomes" id="UP000254101"/>
    </source>
</evidence>
<dbReference type="AlphaFoldDB" id="A0A395LQF3"/>
<comment type="function">
    <text evidence="1 15">This protein is a component of the acetyl coenzyme A carboxylase complex; first, biotin carboxylase catalyzes the carboxylation of the carrier protein and then the transcarboxylase transfers the carboxyl group to form malonyl-CoA.</text>
</comment>
<dbReference type="SUPFAM" id="SSF52440">
    <property type="entry name" value="PreATP-grasp domain"/>
    <property type="match status" value="1"/>
</dbReference>
<dbReference type="InterPro" id="IPR011761">
    <property type="entry name" value="ATP-grasp"/>
</dbReference>
<dbReference type="PROSITE" id="PS00867">
    <property type="entry name" value="CPSASE_2"/>
    <property type="match status" value="1"/>
</dbReference>
<dbReference type="Gene3D" id="3.30.470.20">
    <property type="entry name" value="ATP-grasp fold, B domain"/>
    <property type="match status" value="1"/>
</dbReference>
<dbReference type="EC" id="6.3.4.14" evidence="4 15"/>
<feature type="domain" description="ATP-grasp" evidence="16">
    <location>
        <begin position="121"/>
        <end position="317"/>
    </location>
</feature>
<organism evidence="18 19">
    <name type="scientific">Alteriqipengyuania lutimaris</name>
    <dbReference type="NCBI Taxonomy" id="1538146"/>
    <lineage>
        <taxon>Bacteria</taxon>
        <taxon>Pseudomonadati</taxon>
        <taxon>Pseudomonadota</taxon>
        <taxon>Alphaproteobacteria</taxon>
        <taxon>Sphingomonadales</taxon>
        <taxon>Erythrobacteraceae</taxon>
        <taxon>Alteriqipengyuania</taxon>
    </lineage>
</organism>
<evidence type="ECO:0000256" key="4">
    <source>
        <dbReference type="ARBA" id="ARBA00013263"/>
    </source>
</evidence>
<dbReference type="Proteomes" id="UP000254101">
    <property type="component" value="Unassembled WGS sequence"/>
</dbReference>
<comment type="subunit">
    <text evidence="3 15">Acetyl-CoA carboxylase is a heterohexamer of biotin carboxyl carrier protein, biotin carboxylase and the two subunits of carboxyl transferase in a 2:2 complex.</text>
</comment>
<keyword evidence="11 15" id="KW-0092">Biotin</keyword>
<evidence type="ECO:0000256" key="8">
    <source>
        <dbReference type="ARBA" id="ARBA00022741"/>
    </source>
</evidence>
<evidence type="ECO:0000256" key="15">
    <source>
        <dbReference type="RuleBase" id="RU365063"/>
    </source>
</evidence>
<dbReference type="GO" id="GO:0006633">
    <property type="term" value="P:fatty acid biosynthetic process"/>
    <property type="evidence" value="ECO:0007669"/>
    <property type="project" value="UniProtKB-KW"/>
</dbReference>
<keyword evidence="6 15" id="KW-0436">Ligase</keyword>
<dbReference type="SUPFAM" id="SSF56059">
    <property type="entry name" value="Glutathione synthetase ATP-binding domain-like"/>
    <property type="match status" value="1"/>
</dbReference>
<evidence type="ECO:0000259" key="16">
    <source>
        <dbReference type="PROSITE" id="PS50975"/>
    </source>
</evidence>
<evidence type="ECO:0000256" key="7">
    <source>
        <dbReference type="ARBA" id="ARBA00022723"/>
    </source>
</evidence>
<dbReference type="PROSITE" id="PS50975">
    <property type="entry name" value="ATP_GRASP"/>
    <property type="match status" value="1"/>
</dbReference>
<evidence type="ECO:0000256" key="10">
    <source>
        <dbReference type="ARBA" id="ARBA00022842"/>
    </source>
</evidence>
<dbReference type="Pfam" id="PF02786">
    <property type="entry name" value="CPSase_L_D2"/>
    <property type="match status" value="1"/>
</dbReference>
<protein>
    <recommendedName>
        <fullName evidence="5 15">Biotin carboxylase</fullName>
        <ecNumber evidence="4 15">6.3.4.14</ecNumber>
    </recommendedName>
    <alternativeName>
        <fullName evidence="12 15">Acetyl-coenzyme A carboxylase biotin carboxylase subunit A</fullName>
    </alternativeName>
</protein>
<dbReference type="PANTHER" id="PTHR48095">
    <property type="entry name" value="PYRUVATE CARBOXYLASE SUBUNIT A"/>
    <property type="match status" value="1"/>
</dbReference>
<dbReference type="EMBL" id="QRBB01000001">
    <property type="protein sequence ID" value="RDS77804.1"/>
    <property type="molecule type" value="Genomic_DNA"/>
</dbReference>
<evidence type="ECO:0000256" key="5">
    <source>
        <dbReference type="ARBA" id="ARBA00017242"/>
    </source>
</evidence>
<sequence>MAITRILIANRGEIALRIHRAAKEMGIETVAVHSTADADAMHVRLADHAVCIGPPSATDSYLNVANIISAAEVSHADAIHPGYGFLSENAKFAEIVEAHDIAWIGPKPEHIRTMGDKVTAKTTAGELGLPLVPGSPGAVGSVEEAKTIAAEIGYPVLVKAASGGGGRGMKVVPSEDLLEGLMSQAKSEAKSAFGDDTVYLEKYLGNPRHIEFQVFGDGKGNAIHLGERDCSLQRRHQKVLEEAPSPVLSTEERNRMGEICAQAMRDMAYRGAGTIEFLWENGQFFFIEMNTRLQVEHPVTEAITGVDLVREQIRVAEGKPLSVTQDEIRFEGHAIECRINAEDPFTFAPSPGKVSAYHAAGGMHVRVDSGLYAGYSIPPYYDSMIAKLIVYGRTRERCIMRLKRALEEMVVEGVKTNTPLHQALLQEPDILNGDYSIKWLEAWLAERAE</sequence>
<evidence type="ECO:0000256" key="1">
    <source>
        <dbReference type="ARBA" id="ARBA00003761"/>
    </source>
</evidence>
<name>A0A395LQF3_9SPHN</name>
<accession>A0A395LQF3</accession>
<evidence type="ECO:0000256" key="3">
    <source>
        <dbReference type="ARBA" id="ARBA00011750"/>
    </source>
</evidence>
<keyword evidence="15" id="KW-0444">Lipid biosynthesis</keyword>
<keyword evidence="15" id="KW-0275">Fatty acid biosynthesis</keyword>
<dbReference type="NCBIfam" id="TIGR00514">
    <property type="entry name" value="accC"/>
    <property type="match status" value="1"/>
</dbReference>
<dbReference type="NCBIfam" id="NF006367">
    <property type="entry name" value="PRK08591.1"/>
    <property type="match status" value="1"/>
</dbReference>
<proteinExistence type="predicted"/>
<feature type="domain" description="Biotin carboxylation" evidence="17">
    <location>
        <begin position="2"/>
        <end position="445"/>
    </location>
</feature>
<gene>
    <name evidence="18" type="primary">accC</name>
    <name evidence="18" type="ORF">DL238_09445</name>
</gene>